<evidence type="ECO:0000256" key="6">
    <source>
        <dbReference type="ARBA" id="ARBA00023170"/>
    </source>
</evidence>
<dbReference type="Proteomes" id="UP001219518">
    <property type="component" value="Unassembled WGS sequence"/>
</dbReference>
<evidence type="ECO:0000313" key="10">
    <source>
        <dbReference type="Proteomes" id="UP001219518"/>
    </source>
</evidence>
<accession>A0AAE1HTI6</accession>
<evidence type="ECO:0000256" key="8">
    <source>
        <dbReference type="SAM" id="Phobius"/>
    </source>
</evidence>
<proteinExistence type="predicted"/>
<evidence type="ECO:0000313" key="9">
    <source>
        <dbReference type="EMBL" id="KAK3927152.1"/>
    </source>
</evidence>
<sequence>MFARPPTAILLRNDTLLTYETRQPLQRAIGYFGMDAWILKLFAEKYNFRPMVFGTTDNRTFGYNVNGTYTGTVRDLVSGYSDIAFNQHFILDYNSQDVLPSGPVDYDALCVVVPPGEVLSKWELMLQSFGYKLVLVFCVLSFMLVAFFWVLSINAPRRPTCNDSFFFMYAMLCGAPVVPQPKVCSQRMLIGCCAIFGVLATNSLQSQMVTMLSRARPPSQLIRTLKQLDESGMVIITGSDSLTTTTFQGDNPLLQRLLAKVITPYNMTEYYRMLQSGEVARLNRRNSMKATELDYLLPECPREYFLGYLLPQCSPFLEPLNRLLSLLHANGLLSFFKDKSYFDYHRRNLGGLWAQGDTIRVKLGDMYGPFCMLFAGHFTAFGALLGEQAVHRATAYLGRLLRDWRSRPAPARRGAGRRPGL</sequence>
<comment type="caution">
    <text evidence="9">The sequence shown here is derived from an EMBL/GenBank/DDBJ whole genome shotgun (WGS) entry which is preliminary data.</text>
</comment>
<feature type="non-terminal residue" evidence="9">
    <location>
        <position position="1"/>
    </location>
</feature>
<dbReference type="PANTHER" id="PTHR42643">
    <property type="entry name" value="IONOTROPIC RECEPTOR 20A-RELATED"/>
    <property type="match status" value="1"/>
</dbReference>
<keyword evidence="4 8" id="KW-1133">Transmembrane helix</keyword>
<dbReference type="PANTHER" id="PTHR42643:SF38">
    <property type="entry name" value="IONOTROPIC RECEPTOR 100A"/>
    <property type="match status" value="1"/>
</dbReference>
<keyword evidence="3 8" id="KW-0812">Transmembrane</keyword>
<keyword evidence="2" id="KW-1003">Cell membrane</keyword>
<dbReference type="AlphaFoldDB" id="A0AAE1HTI6"/>
<dbReference type="InterPro" id="IPR052192">
    <property type="entry name" value="Insect_Ionotropic_Sensory_Rcpt"/>
</dbReference>
<reference evidence="9" key="2">
    <citation type="journal article" date="2023" name="BMC Genomics">
        <title>Pest status, molecular evolution, and epigenetic factors derived from the genome assembly of Frankliniella fusca, a thysanopteran phytovirus vector.</title>
        <authorList>
            <person name="Catto M.A."/>
            <person name="Labadie P.E."/>
            <person name="Jacobson A.L."/>
            <person name="Kennedy G.G."/>
            <person name="Srinivasan R."/>
            <person name="Hunt B.G."/>
        </authorList>
    </citation>
    <scope>NUCLEOTIDE SEQUENCE</scope>
    <source>
        <strain evidence="9">PL_HMW_Pooled</strain>
    </source>
</reference>
<evidence type="ECO:0000256" key="3">
    <source>
        <dbReference type="ARBA" id="ARBA00022692"/>
    </source>
</evidence>
<keyword evidence="5 8" id="KW-0472">Membrane</keyword>
<evidence type="ECO:0000256" key="7">
    <source>
        <dbReference type="ARBA" id="ARBA00023180"/>
    </source>
</evidence>
<keyword evidence="10" id="KW-1185">Reference proteome</keyword>
<name>A0AAE1HTI6_9NEOP</name>
<reference evidence="9" key="1">
    <citation type="submission" date="2021-07" db="EMBL/GenBank/DDBJ databases">
        <authorList>
            <person name="Catto M.A."/>
            <person name="Jacobson A."/>
            <person name="Kennedy G."/>
            <person name="Labadie P."/>
            <person name="Hunt B.G."/>
            <person name="Srinivasan R."/>
        </authorList>
    </citation>
    <scope>NUCLEOTIDE SEQUENCE</scope>
    <source>
        <strain evidence="9">PL_HMW_Pooled</strain>
        <tissue evidence="9">Head</tissue>
    </source>
</reference>
<keyword evidence="7" id="KW-0325">Glycoprotein</keyword>
<dbReference type="SUPFAM" id="SSF53850">
    <property type="entry name" value="Periplasmic binding protein-like II"/>
    <property type="match status" value="1"/>
</dbReference>
<evidence type="ECO:0000256" key="1">
    <source>
        <dbReference type="ARBA" id="ARBA00004651"/>
    </source>
</evidence>
<dbReference type="Gene3D" id="1.10.287.70">
    <property type="match status" value="1"/>
</dbReference>
<gene>
    <name evidence="9" type="ORF">KUF71_015458</name>
</gene>
<protein>
    <submittedName>
        <fullName evidence="9">Glutamate receptor ionotropic, NMDA 3B</fullName>
    </submittedName>
</protein>
<evidence type="ECO:0000256" key="2">
    <source>
        <dbReference type="ARBA" id="ARBA00022475"/>
    </source>
</evidence>
<evidence type="ECO:0000256" key="5">
    <source>
        <dbReference type="ARBA" id="ARBA00023136"/>
    </source>
</evidence>
<dbReference type="GO" id="GO:0005886">
    <property type="term" value="C:plasma membrane"/>
    <property type="evidence" value="ECO:0007669"/>
    <property type="project" value="UniProtKB-SubCell"/>
</dbReference>
<comment type="subcellular location">
    <subcellularLocation>
        <location evidence="1">Cell membrane</location>
        <topology evidence="1">Multi-pass membrane protein</topology>
    </subcellularLocation>
</comment>
<feature type="transmembrane region" description="Helical" evidence="8">
    <location>
        <begin position="129"/>
        <end position="151"/>
    </location>
</feature>
<evidence type="ECO:0000256" key="4">
    <source>
        <dbReference type="ARBA" id="ARBA00022989"/>
    </source>
</evidence>
<dbReference type="EMBL" id="JAHWGI010001278">
    <property type="protein sequence ID" value="KAK3927152.1"/>
    <property type="molecule type" value="Genomic_DNA"/>
</dbReference>
<keyword evidence="6 9" id="KW-0675">Receptor</keyword>
<dbReference type="Gene3D" id="3.40.190.10">
    <property type="entry name" value="Periplasmic binding protein-like II"/>
    <property type="match status" value="1"/>
</dbReference>
<organism evidence="9 10">
    <name type="scientific">Frankliniella fusca</name>
    <dbReference type="NCBI Taxonomy" id="407009"/>
    <lineage>
        <taxon>Eukaryota</taxon>
        <taxon>Metazoa</taxon>
        <taxon>Ecdysozoa</taxon>
        <taxon>Arthropoda</taxon>
        <taxon>Hexapoda</taxon>
        <taxon>Insecta</taxon>
        <taxon>Pterygota</taxon>
        <taxon>Neoptera</taxon>
        <taxon>Paraneoptera</taxon>
        <taxon>Thysanoptera</taxon>
        <taxon>Terebrantia</taxon>
        <taxon>Thripoidea</taxon>
        <taxon>Thripidae</taxon>
        <taxon>Frankliniella</taxon>
    </lineage>
</organism>